<evidence type="ECO:0000313" key="2">
    <source>
        <dbReference type="Proteomes" id="UP000031565"/>
    </source>
</evidence>
<organism evidence="1 2">
    <name type="scientific">Spiroplasma poulsonii</name>
    <dbReference type="NCBI Taxonomy" id="2138"/>
    <lineage>
        <taxon>Bacteria</taxon>
        <taxon>Bacillati</taxon>
        <taxon>Mycoplasmatota</taxon>
        <taxon>Mollicutes</taxon>
        <taxon>Entomoplasmatales</taxon>
        <taxon>Spiroplasmataceae</taxon>
        <taxon>Spiroplasma</taxon>
    </lineage>
</organism>
<dbReference type="Proteomes" id="UP000031565">
    <property type="component" value="Unassembled WGS sequence"/>
</dbReference>
<geneLocation type="plasmid" evidence="1">
    <name>unnamed1</name>
</geneLocation>
<sequence length="63" mass="7616">MENGNLNAYPDLIVYKNDGTIQLVEFERTRKIPERFRKKLDGLRKYYKDNYQIHWIIPNSVIS</sequence>
<gene>
    <name evidence="1" type="ORF">SMSRO_SFP00260</name>
</gene>
<dbReference type="AlphaFoldDB" id="A0A2R6Y5N4"/>
<keyword evidence="2" id="KW-1185">Reference proteome</keyword>
<dbReference type="RefSeq" id="WP_105629069.1">
    <property type="nucleotide sequence ID" value="NZ_PETG01000004.1"/>
</dbReference>
<reference evidence="1 2" key="1">
    <citation type="journal article" date="2015" name="MBio">
        <title>Genome sequence of the Drosophila melanogaster male-killing Spiroplasma strain MSRO endosymbiont.</title>
        <authorList>
            <person name="Paredes J.C."/>
            <person name="Herren J.K."/>
            <person name="Schupfer F."/>
            <person name="Marin R."/>
            <person name="Claverol S."/>
            <person name="Kuo C.H."/>
            <person name="Lemaitre B."/>
            <person name="Beven L."/>
        </authorList>
    </citation>
    <scope>NUCLEOTIDE SEQUENCE [LARGE SCALE GENOMIC DNA]</scope>
    <source>
        <strain evidence="1 2">MSRO</strain>
        <plasmid evidence="1">unnamed1</plasmid>
    </source>
</reference>
<accession>A0A2R6Y5N4</accession>
<proteinExistence type="predicted"/>
<protein>
    <submittedName>
        <fullName evidence="1">Uncharacterized protein</fullName>
    </submittedName>
</protein>
<evidence type="ECO:0000313" key="1">
    <source>
        <dbReference type="EMBL" id="PTQ58129.1"/>
    </source>
</evidence>
<name>A0A2R6Y5N4_9MOLU</name>
<comment type="caution">
    <text evidence="1">The sequence shown here is derived from an EMBL/GenBank/DDBJ whole genome shotgun (WGS) entry which is preliminary data.</text>
</comment>
<dbReference type="EMBL" id="JTLV02000002">
    <property type="protein sequence ID" value="PTQ58129.1"/>
    <property type="molecule type" value="Genomic_DNA"/>
</dbReference>
<keyword evidence="1" id="KW-0614">Plasmid</keyword>